<keyword evidence="2" id="KW-1185">Reference proteome</keyword>
<organism evidence="1 2">
    <name type="scientific">Hymenobacter edaphi</name>
    <dbReference type="NCBI Taxonomy" id="2211146"/>
    <lineage>
        <taxon>Bacteria</taxon>
        <taxon>Pseudomonadati</taxon>
        <taxon>Bacteroidota</taxon>
        <taxon>Cytophagia</taxon>
        <taxon>Cytophagales</taxon>
        <taxon>Hymenobacteraceae</taxon>
        <taxon>Hymenobacter</taxon>
    </lineage>
</organism>
<protein>
    <submittedName>
        <fullName evidence="1">Uncharacterized protein</fullName>
    </submittedName>
</protein>
<reference evidence="2" key="1">
    <citation type="submission" date="2018-05" db="EMBL/GenBank/DDBJ databases">
        <authorList>
            <person name="Nie L."/>
        </authorList>
    </citation>
    <scope>NUCLEOTIDE SEQUENCE [LARGE SCALE GENOMIC DNA]</scope>
    <source>
        <strain evidence="2">NL</strain>
    </source>
</reference>
<dbReference type="AlphaFoldDB" id="A0A328B5B0"/>
<dbReference type="EMBL" id="QHKM01000013">
    <property type="protein sequence ID" value="RAK62560.1"/>
    <property type="molecule type" value="Genomic_DNA"/>
</dbReference>
<gene>
    <name evidence="1" type="ORF">DLM85_23000</name>
</gene>
<accession>A0A328B5B0</accession>
<dbReference type="Proteomes" id="UP000248553">
    <property type="component" value="Unassembled WGS sequence"/>
</dbReference>
<evidence type="ECO:0000313" key="1">
    <source>
        <dbReference type="EMBL" id="RAK62560.1"/>
    </source>
</evidence>
<proteinExistence type="predicted"/>
<name>A0A328B5B0_9BACT</name>
<evidence type="ECO:0000313" key="2">
    <source>
        <dbReference type="Proteomes" id="UP000248553"/>
    </source>
</evidence>
<comment type="caution">
    <text evidence="1">The sequence shown here is derived from an EMBL/GenBank/DDBJ whole genome shotgun (WGS) entry which is preliminary data.</text>
</comment>
<sequence length="302" mass="34421">MQAAQRTISARHDYFELAALEQEETSWYPRLLDSVRFYVYCQEVLTGAKVYGVRERIRQWNEADKQTSLAEVHAILRASEHVLPVQMHLPTYLSQEGTLKTAVIGVEGVDFTNQEHLLPLLVSLVELSETRADYFLLVPVVNRKAGRGLRCNKEVFRWLKALNEGEEAATPADWQLPQPKAATPANVQPLLGIEAQVMVEPEENERLIGTLQALWKLLEYRRRLADASSSERAWLSQVETVTRLRVETDLRWLQPRVNAENYTSLTQCVTRCLNHDSSVEEEQLVTLLESLLNTAPTQATEI</sequence>